<organism evidence="2 3">
    <name type="scientific">Streptomyces iconiensis</name>
    <dbReference type="NCBI Taxonomy" id="1384038"/>
    <lineage>
        <taxon>Bacteria</taxon>
        <taxon>Bacillati</taxon>
        <taxon>Actinomycetota</taxon>
        <taxon>Actinomycetes</taxon>
        <taxon>Kitasatosporales</taxon>
        <taxon>Streptomycetaceae</taxon>
        <taxon>Streptomyces</taxon>
    </lineage>
</organism>
<dbReference type="EMBL" id="JANCPR020000069">
    <property type="protein sequence ID" value="MDJ1137931.1"/>
    <property type="molecule type" value="Genomic_DNA"/>
</dbReference>
<evidence type="ECO:0000313" key="2">
    <source>
        <dbReference type="EMBL" id="MDJ1137931.1"/>
    </source>
</evidence>
<evidence type="ECO:0000256" key="1">
    <source>
        <dbReference type="SAM" id="MobiDB-lite"/>
    </source>
</evidence>
<keyword evidence="3" id="KW-1185">Reference proteome</keyword>
<accession>A0ABT7A9C9</accession>
<evidence type="ECO:0000313" key="3">
    <source>
        <dbReference type="Proteomes" id="UP001214441"/>
    </source>
</evidence>
<gene>
    <name evidence="2" type="ORF">NMN56_039440</name>
</gene>
<proteinExistence type="predicted"/>
<protein>
    <submittedName>
        <fullName evidence="2">Uncharacterized protein</fullName>
    </submittedName>
</protein>
<dbReference type="RefSeq" id="WP_280842591.1">
    <property type="nucleotide sequence ID" value="NZ_JANCPR020000069.1"/>
</dbReference>
<dbReference type="Proteomes" id="UP001214441">
    <property type="component" value="Unassembled WGS sequence"/>
</dbReference>
<reference evidence="2 3" key="1">
    <citation type="submission" date="2023-05" db="EMBL/GenBank/DDBJ databases">
        <title>Streptantibioticus silvisoli sp. nov., acidotolerant actinomycetes 1 from pine litter.</title>
        <authorList>
            <person name="Swiecimska M."/>
            <person name="Golinska P."/>
            <person name="Sangal V."/>
            <person name="Wachnowicz B."/>
            <person name="Goodfellow M."/>
        </authorList>
    </citation>
    <scope>NUCLEOTIDE SEQUENCE [LARGE SCALE GENOMIC DNA]</scope>
    <source>
        <strain evidence="2 3">DSM 42109</strain>
    </source>
</reference>
<feature type="region of interest" description="Disordered" evidence="1">
    <location>
        <begin position="108"/>
        <end position="130"/>
    </location>
</feature>
<comment type="caution">
    <text evidence="2">The sequence shown here is derived from an EMBL/GenBank/DDBJ whole genome shotgun (WGS) entry which is preliminary data.</text>
</comment>
<name>A0ABT7A9C9_9ACTN</name>
<sequence length="130" mass="14580">MDITQLATLARAYVYSGDWVADCPRPGCANTEHVYGRLNRRDPRSPRVVQLPAFSCSYCHMDAIIDWPQHMTEIMAVLALRPVPSTRNWYPEQHETAVRFGIPHGQSAQQLRDENAAHDVEPGPTLQGVG</sequence>
<feature type="compositionally biased region" description="Basic and acidic residues" evidence="1">
    <location>
        <begin position="111"/>
        <end position="121"/>
    </location>
</feature>